<feature type="compositionally biased region" description="Acidic residues" evidence="1">
    <location>
        <begin position="344"/>
        <end position="361"/>
    </location>
</feature>
<evidence type="ECO:0000256" key="1">
    <source>
        <dbReference type="SAM" id="MobiDB-lite"/>
    </source>
</evidence>
<proteinExistence type="predicted"/>
<comment type="caution">
    <text evidence="2">The sequence shown here is derived from an EMBL/GenBank/DDBJ whole genome shotgun (WGS) entry which is preliminary data.</text>
</comment>
<evidence type="ECO:0000313" key="2">
    <source>
        <dbReference type="EMBL" id="MED4400323.1"/>
    </source>
</evidence>
<protein>
    <submittedName>
        <fullName evidence="2">Uncharacterized protein</fullName>
    </submittedName>
</protein>
<reference evidence="2 3" key="1">
    <citation type="submission" date="2023-03" db="EMBL/GenBank/DDBJ databases">
        <title>Bacillus Genome Sequencing.</title>
        <authorList>
            <person name="Dunlap C."/>
        </authorList>
    </citation>
    <scope>NUCLEOTIDE SEQUENCE [LARGE SCALE GENOMIC DNA]</scope>
    <source>
        <strain evidence="2 3">NRS-1717</strain>
    </source>
</reference>
<accession>A0ABU6NUE1</accession>
<name>A0ABU6NUE1_9BACI</name>
<dbReference type="RefSeq" id="WP_066224400.1">
    <property type="nucleotide sequence ID" value="NZ_JARTFS010000002.1"/>
</dbReference>
<dbReference type="EMBL" id="JARTFS010000002">
    <property type="protein sequence ID" value="MED4400323.1"/>
    <property type="molecule type" value="Genomic_DNA"/>
</dbReference>
<gene>
    <name evidence="2" type="ORF">P9271_02980</name>
</gene>
<feature type="region of interest" description="Disordered" evidence="1">
    <location>
        <begin position="338"/>
        <end position="361"/>
    </location>
</feature>
<keyword evidence="3" id="KW-1185">Reference proteome</keyword>
<dbReference type="GeneID" id="301139216"/>
<evidence type="ECO:0000313" key="3">
    <source>
        <dbReference type="Proteomes" id="UP001342826"/>
    </source>
</evidence>
<dbReference type="Proteomes" id="UP001342826">
    <property type="component" value="Unassembled WGS sequence"/>
</dbReference>
<organism evidence="2 3">
    <name type="scientific">Metabacillus fastidiosus</name>
    <dbReference type="NCBI Taxonomy" id="1458"/>
    <lineage>
        <taxon>Bacteria</taxon>
        <taxon>Bacillati</taxon>
        <taxon>Bacillota</taxon>
        <taxon>Bacilli</taxon>
        <taxon>Bacillales</taxon>
        <taxon>Bacillaceae</taxon>
        <taxon>Metabacillus</taxon>
    </lineage>
</organism>
<sequence length="361" mass="42204">MTTQSLQPILITGSGDHQILWNWFDLYESRLAIIGDNNESNKQQHLKKIAEELTKKDPKTVFWIKSEEASVNDDYDSLDYYNLMEFEQVPTENVRGKEEFDRKRMDFVQLFLETISLVKGESRLSLIPLTSYRENVEGPLMGYVRALEKIDDEEKREWLSYQFDSLGKIEWKYFQGEGYQYLYQNGTVEETLLSFLKGIWSYWALTSNLAEPQQMLLIIEVPKQLTDMAAPKEVKAIIQKLLASTIALTEEITLATIVSTETFFPIPELNMRHHLYFKYNSSDFDWREEEKRSYFPDELMKMWEAGSNNAAFLVDLATGNALITDHMNIELYNPDKEALKQEAIEQEEGEQEEEKENIDTL</sequence>